<dbReference type="GO" id="GO:0004842">
    <property type="term" value="F:ubiquitin-protein transferase activity"/>
    <property type="evidence" value="ECO:0007669"/>
    <property type="project" value="InterPro"/>
</dbReference>
<organism evidence="2 3">
    <name type="scientific">Reticulomyxa filosa</name>
    <dbReference type="NCBI Taxonomy" id="46433"/>
    <lineage>
        <taxon>Eukaryota</taxon>
        <taxon>Sar</taxon>
        <taxon>Rhizaria</taxon>
        <taxon>Retaria</taxon>
        <taxon>Foraminifera</taxon>
        <taxon>Monothalamids</taxon>
        <taxon>Reticulomyxidae</taxon>
        <taxon>Reticulomyxa</taxon>
    </lineage>
</organism>
<feature type="compositionally biased region" description="Basic and acidic residues" evidence="1">
    <location>
        <begin position="45"/>
        <end position="62"/>
    </location>
</feature>
<name>X6NEA9_RETFI</name>
<feature type="region of interest" description="Disordered" evidence="1">
    <location>
        <begin position="45"/>
        <end position="74"/>
    </location>
</feature>
<evidence type="ECO:0000256" key="1">
    <source>
        <dbReference type="SAM" id="MobiDB-lite"/>
    </source>
</evidence>
<dbReference type="AlphaFoldDB" id="X6NEA9"/>
<sequence length="318" mass="37467">MPLASVKTEATRQRILARSLSVRVGVLWDKDKEYWQNVALEHQEKKRQREAEELANDNKEKVEEEEEEEEQDAKVSEMKAIELHKQYKADPHYTNFKPSQKKQNDSQSEFEHLLWREQEFADVLAQPLSRYTWALDGTFDVTITKPVSQTEGQFLLISDRVKKSSDFRLFLKKNNFLSYYSGNYSDKIGAVLRIEQWDTSRVDPRHICGDKVFTQWNFCHGFRFNCDEGTDIVFFERGPLFKMQNSFIRVGDRVQRSYNWDEKKYGKEDGEGEGTVVSLQFIPEITGILAKVRWQKNNHINLYSWGCNSVYDIVKVEY</sequence>
<comment type="caution">
    <text evidence="2">The sequence shown here is derived from an EMBL/GenBank/DDBJ whole genome shotgun (WGS) entry which is preliminary data.</text>
</comment>
<dbReference type="Gene3D" id="2.30.30.40">
    <property type="entry name" value="SH3 Domains"/>
    <property type="match status" value="1"/>
</dbReference>
<keyword evidence="3" id="KW-1185">Reference proteome</keyword>
<dbReference type="EMBL" id="ASPP01009463">
    <property type="protein sequence ID" value="ETO24084.1"/>
    <property type="molecule type" value="Genomic_DNA"/>
</dbReference>
<reference evidence="2 3" key="1">
    <citation type="journal article" date="2013" name="Curr. Biol.">
        <title>The Genome of the Foraminiferan Reticulomyxa filosa.</title>
        <authorList>
            <person name="Glockner G."/>
            <person name="Hulsmann N."/>
            <person name="Schleicher M."/>
            <person name="Noegel A.A."/>
            <person name="Eichinger L."/>
            <person name="Gallinger C."/>
            <person name="Pawlowski J."/>
            <person name="Sierra R."/>
            <person name="Euteneuer U."/>
            <person name="Pillet L."/>
            <person name="Moustafa A."/>
            <person name="Platzer M."/>
            <person name="Groth M."/>
            <person name="Szafranski K."/>
            <person name="Schliwa M."/>
        </authorList>
    </citation>
    <scope>NUCLEOTIDE SEQUENCE [LARGE SCALE GENOMIC DNA]</scope>
</reference>
<dbReference type="InterPro" id="IPR037252">
    <property type="entry name" value="Mib_Herc2_sf"/>
</dbReference>
<dbReference type="GO" id="GO:0046872">
    <property type="term" value="F:metal ion binding"/>
    <property type="evidence" value="ECO:0007669"/>
    <property type="project" value="InterPro"/>
</dbReference>
<accession>X6NEA9</accession>
<evidence type="ECO:0000313" key="3">
    <source>
        <dbReference type="Proteomes" id="UP000023152"/>
    </source>
</evidence>
<dbReference type="SUPFAM" id="SSF159034">
    <property type="entry name" value="Mib/herc2 domain-like"/>
    <property type="match status" value="1"/>
</dbReference>
<gene>
    <name evidence="2" type="ORF">RFI_13074</name>
</gene>
<protein>
    <submittedName>
        <fullName evidence="2">Uncharacterized protein</fullName>
    </submittedName>
</protein>
<evidence type="ECO:0000313" key="2">
    <source>
        <dbReference type="EMBL" id="ETO24084.1"/>
    </source>
</evidence>
<proteinExistence type="predicted"/>
<dbReference type="Proteomes" id="UP000023152">
    <property type="component" value="Unassembled WGS sequence"/>
</dbReference>